<dbReference type="InterPro" id="IPR025906">
    <property type="entry name" value="YjfB_motility"/>
</dbReference>
<dbReference type="EMBL" id="QNRI01000002">
    <property type="protein sequence ID" value="RBP00745.1"/>
    <property type="molecule type" value="Genomic_DNA"/>
</dbReference>
<evidence type="ECO:0000313" key="2">
    <source>
        <dbReference type="Proteomes" id="UP000252254"/>
    </source>
</evidence>
<organism evidence="1 2">
    <name type="scientific">Paraliobacillus ryukyuensis</name>
    <dbReference type="NCBI Taxonomy" id="200904"/>
    <lineage>
        <taxon>Bacteria</taxon>
        <taxon>Bacillati</taxon>
        <taxon>Bacillota</taxon>
        <taxon>Bacilli</taxon>
        <taxon>Bacillales</taxon>
        <taxon>Bacillaceae</taxon>
        <taxon>Paraliobacillus</taxon>
    </lineage>
</organism>
<keyword evidence="2" id="KW-1185">Reference proteome</keyword>
<dbReference type="Proteomes" id="UP000252254">
    <property type="component" value="Unassembled WGS sequence"/>
</dbReference>
<name>A0A366EH31_9BACI</name>
<proteinExistence type="predicted"/>
<dbReference type="OrthoDB" id="1924973at2"/>
<evidence type="ECO:0000313" key="1">
    <source>
        <dbReference type="EMBL" id="RBP00745.1"/>
    </source>
</evidence>
<sequence length="58" mass="6106">MDIAALSTAMSQASLQQQVSLSVTNKAMEQSEVASEGLIKMMEQSVQPHLGGSIDVKA</sequence>
<gene>
    <name evidence="1" type="ORF">DES48_102513</name>
</gene>
<protein>
    <submittedName>
        <fullName evidence="1">Putative motility protein YjfB-like</fullName>
    </submittedName>
</protein>
<reference evidence="1 2" key="1">
    <citation type="submission" date="2018-06" db="EMBL/GenBank/DDBJ databases">
        <title>Genomic Encyclopedia of Type Strains, Phase IV (KMG-IV): sequencing the most valuable type-strain genomes for metagenomic binning, comparative biology and taxonomic classification.</title>
        <authorList>
            <person name="Goeker M."/>
        </authorList>
    </citation>
    <scope>NUCLEOTIDE SEQUENCE [LARGE SCALE GENOMIC DNA]</scope>
    <source>
        <strain evidence="1 2">DSM 15140</strain>
    </source>
</reference>
<dbReference type="Pfam" id="PF14070">
    <property type="entry name" value="YjfB_motility"/>
    <property type="match status" value="1"/>
</dbReference>
<dbReference type="STRING" id="200904.GCA_900168775_00771"/>
<dbReference type="AlphaFoldDB" id="A0A366EH31"/>
<dbReference type="RefSeq" id="WP_079710779.1">
    <property type="nucleotide sequence ID" value="NZ_BAABQN010000002.1"/>
</dbReference>
<accession>A0A366EH31</accession>
<comment type="caution">
    <text evidence="1">The sequence shown here is derived from an EMBL/GenBank/DDBJ whole genome shotgun (WGS) entry which is preliminary data.</text>
</comment>